<proteinExistence type="predicted"/>
<organism evidence="1">
    <name type="scientific">Tanacetum cinerariifolium</name>
    <name type="common">Dalmatian daisy</name>
    <name type="synonym">Chrysanthemum cinerariifolium</name>
    <dbReference type="NCBI Taxonomy" id="118510"/>
    <lineage>
        <taxon>Eukaryota</taxon>
        <taxon>Viridiplantae</taxon>
        <taxon>Streptophyta</taxon>
        <taxon>Embryophyta</taxon>
        <taxon>Tracheophyta</taxon>
        <taxon>Spermatophyta</taxon>
        <taxon>Magnoliopsida</taxon>
        <taxon>eudicotyledons</taxon>
        <taxon>Gunneridae</taxon>
        <taxon>Pentapetalae</taxon>
        <taxon>asterids</taxon>
        <taxon>campanulids</taxon>
        <taxon>Asterales</taxon>
        <taxon>Asteraceae</taxon>
        <taxon>Asteroideae</taxon>
        <taxon>Anthemideae</taxon>
        <taxon>Anthemidinae</taxon>
        <taxon>Tanacetum</taxon>
    </lineage>
</organism>
<gene>
    <name evidence="1" type="ORF">Tci_689134</name>
</gene>
<dbReference type="AlphaFoldDB" id="A0A699L4X2"/>
<name>A0A699L4X2_TANCI</name>
<reference evidence="1" key="1">
    <citation type="journal article" date="2019" name="Sci. Rep.">
        <title>Draft genome of Tanacetum cinerariifolium, the natural source of mosquito coil.</title>
        <authorList>
            <person name="Yamashiro T."/>
            <person name="Shiraishi A."/>
            <person name="Satake H."/>
            <person name="Nakayama K."/>
        </authorList>
    </citation>
    <scope>NUCLEOTIDE SEQUENCE</scope>
</reference>
<comment type="caution">
    <text evidence="1">The sequence shown here is derived from an EMBL/GenBank/DDBJ whole genome shotgun (WGS) entry which is preliminary data.</text>
</comment>
<evidence type="ECO:0000313" key="1">
    <source>
        <dbReference type="EMBL" id="GFB17163.1"/>
    </source>
</evidence>
<protein>
    <submittedName>
        <fullName evidence="1">Uncharacterized protein</fullName>
    </submittedName>
</protein>
<feature type="non-terminal residue" evidence="1">
    <location>
        <position position="1"/>
    </location>
</feature>
<accession>A0A699L4X2</accession>
<dbReference type="EMBL" id="BKCJ010567599">
    <property type="protein sequence ID" value="GFB17163.1"/>
    <property type="molecule type" value="Genomic_DNA"/>
</dbReference>
<sequence length="106" mass="11814">LQVKQKDDGISISLDKYVAKILRKFSFTYVKSTSTPIETEKPLLKDPDGEDVDVHIYSDYAEASLDRKSTIGGCQLLSCIMISWQYKKQTVVATSSTKAEYVVVAS</sequence>